<gene>
    <name evidence="2" type="ORF">IAD01_05125</name>
</gene>
<reference evidence="2" key="2">
    <citation type="journal article" date="2021" name="PeerJ">
        <title>Extensive microbial diversity within the chicken gut microbiome revealed by metagenomics and culture.</title>
        <authorList>
            <person name="Gilroy R."/>
            <person name="Ravi A."/>
            <person name="Getino M."/>
            <person name="Pursley I."/>
            <person name="Horton D.L."/>
            <person name="Alikhan N.F."/>
            <person name="Baker D."/>
            <person name="Gharbi K."/>
            <person name="Hall N."/>
            <person name="Watson M."/>
            <person name="Adriaenssens E.M."/>
            <person name="Foster-Nyarko E."/>
            <person name="Jarju S."/>
            <person name="Secka A."/>
            <person name="Antonio M."/>
            <person name="Oren A."/>
            <person name="Chaudhuri R.R."/>
            <person name="La Ragione R."/>
            <person name="Hildebrand F."/>
            <person name="Pallen M.J."/>
        </authorList>
    </citation>
    <scope>NUCLEOTIDE SEQUENCE</scope>
    <source>
        <strain evidence="2">CHK157-1446</strain>
    </source>
</reference>
<evidence type="ECO:0000313" key="3">
    <source>
        <dbReference type="Proteomes" id="UP000823982"/>
    </source>
</evidence>
<evidence type="ECO:0000313" key="2">
    <source>
        <dbReference type="EMBL" id="HIS24768.1"/>
    </source>
</evidence>
<dbReference type="EMBL" id="DVIR01000047">
    <property type="protein sequence ID" value="HIS24768.1"/>
    <property type="molecule type" value="Genomic_DNA"/>
</dbReference>
<dbReference type="InterPro" id="IPR058404">
    <property type="entry name" value="DUF8091"/>
</dbReference>
<dbReference type="Proteomes" id="UP000823982">
    <property type="component" value="Unassembled WGS sequence"/>
</dbReference>
<evidence type="ECO:0000259" key="1">
    <source>
        <dbReference type="Pfam" id="PF26351"/>
    </source>
</evidence>
<comment type="caution">
    <text evidence="2">The sequence shown here is derived from an EMBL/GenBank/DDBJ whole genome shotgun (WGS) entry which is preliminary data.</text>
</comment>
<accession>A0A9D1ENZ7</accession>
<organism evidence="2 3">
    <name type="scientific">Candidatus Faeciplasma gallinarum</name>
    <dbReference type="NCBI Taxonomy" id="2840799"/>
    <lineage>
        <taxon>Bacteria</taxon>
        <taxon>Bacillati</taxon>
        <taxon>Bacillota</taxon>
        <taxon>Clostridia</taxon>
        <taxon>Eubacteriales</taxon>
        <taxon>Oscillospiraceae</taxon>
        <taxon>Oscillospiraceae incertae sedis</taxon>
        <taxon>Candidatus Faeciplasma</taxon>
    </lineage>
</organism>
<proteinExistence type="predicted"/>
<feature type="domain" description="DUF8091" evidence="1">
    <location>
        <begin position="31"/>
        <end position="178"/>
    </location>
</feature>
<protein>
    <recommendedName>
        <fullName evidence="1">DUF8091 domain-containing protein</fullName>
    </recommendedName>
</protein>
<sequence>MSDKQRFEELLKIPAASIRMSAGVGTLSEKYLHAFLKVYFEPDAGCREVKVGRFTADICRGRQITEIQTRSLDKLREKLSYYLSEGYSVRVVFPAAHEKQIVWIDPDTGEIVSRRRSNKHFEYCDCFWELYKIKEFLSEQGVSVCLMLIDVDEIRTLDGYGRSRKKRATKVDIIPRSLYGCASLGCLRDYEMFLPNSLGETFGVREYAGAVGTSEENARSGLKILCSVGAVQMCGKEGRRCLYRRML</sequence>
<reference evidence="2" key="1">
    <citation type="submission" date="2020-10" db="EMBL/GenBank/DDBJ databases">
        <authorList>
            <person name="Gilroy R."/>
        </authorList>
    </citation>
    <scope>NUCLEOTIDE SEQUENCE</scope>
    <source>
        <strain evidence="2">CHK157-1446</strain>
    </source>
</reference>
<dbReference type="AlphaFoldDB" id="A0A9D1ENZ7"/>
<name>A0A9D1ENZ7_9FIRM</name>
<dbReference type="Pfam" id="PF26351">
    <property type="entry name" value="DUF8091"/>
    <property type="match status" value="1"/>
</dbReference>